<sequence>MHPSSERRAQPQDLTATEVFALFEKEVGIRSERDREDYQDSLRTLASLALANILSIQGDAVRTLEALIAQIDNKLSEQVNVIMHQQEFKRLEATWRGLWYVCSQIKSIEDAKLKFFNMSKSELYRISRSGRESTLYDQVYTQSFATFGGEPFGAIIVDFQFDTSGTDVYILHHLALVGSTAHTAFIVSADPAMFGLTSFTEIHAPRKLQIHPLGPGSAYWRSLCNDERARYLCIALPHILMRGTYGQGKIVATEFSFEEEASRSSDMLWGNPGWAIGDSIARSFGQDGWFAALCGSEAPGVVRNLPVVEVPADDGGTEVIGPTDTPVSYARERELTQLGFTTLLQRKGFSDVVLNAVHNPFRREAISRTAFLGARPPPDTAARFHDDSPDRDLRAVLCASRFAHYIPIVWNTASGRLPDVKSDTETRPYESLELSLQLWFDGYVATPDTAPTVDRPLRSAMVRVHQRDPGDYCAEAVVELWLGYLFVGDVGPVKIAVRLENAFDRPAARQVAVARLSIAEPRRVRGEHLNSQIAPGHSNSQHAIAPFQLYAIEPSREPIQVVSTLTQVLSERAWILQRIVLGPLCVHALVAADLPIDQLIDFAADEESQLEIDITHCVMGTKLNSFQLAFLATYPSKIVRGLSADLAMLDDRYILRLLEPLAVLDPGHLIPTSESRAIECRFDMVILEEPGHDH</sequence>
<dbReference type="InterPro" id="IPR010269">
    <property type="entry name" value="T6SS_TssC-like"/>
</dbReference>
<dbReference type="Pfam" id="PF05943">
    <property type="entry name" value="VipB"/>
    <property type="match status" value="1"/>
</dbReference>
<evidence type="ECO:0000259" key="1">
    <source>
        <dbReference type="Pfam" id="PF05943"/>
    </source>
</evidence>
<dbReference type="NCBIfam" id="TIGR03355">
    <property type="entry name" value="VI_chp_2"/>
    <property type="match status" value="1"/>
</dbReference>
<reference evidence="2 3" key="1">
    <citation type="submission" date="2018-01" db="EMBL/GenBank/DDBJ databases">
        <title>Species boundaries and ecological features among Paraburkholderia terrae DSMZ17804T, P. hospita DSMZ17164T and P. caribensis DSMZ13236T.</title>
        <authorList>
            <person name="Pratama A.A."/>
        </authorList>
    </citation>
    <scope>NUCLEOTIDE SEQUENCE [LARGE SCALE GENOMIC DNA]</scope>
    <source>
        <strain evidence="2 3">DSM 17164</strain>
    </source>
</reference>
<dbReference type="Proteomes" id="UP000236649">
    <property type="component" value="Chromosome 4"/>
</dbReference>
<dbReference type="EMBL" id="CP026108">
    <property type="protein sequence ID" value="AUT75688.1"/>
    <property type="molecule type" value="Genomic_DNA"/>
</dbReference>
<gene>
    <name evidence="2" type="ORF">C2L64_45955</name>
</gene>
<dbReference type="PANTHER" id="PTHR35565:SF3">
    <property type="entry name" value="TYPE VI SECRETION SYSTEM SHEATH PROTEIN TSSC1"/>
    <property type="match status" value="1"/>
</dbReference>
<dbReference type="RefSeq" id="WP_103153997.1">
    <property type="nucleotide sequence ID" value="NZ_CP026108.1"/>
</dbReference>
<dbReference type="InterPro" id="IPR044031">
    <property type="entry name" value="TssC1_N"/>
</dbReference>
<dbReference type="AlphaFoldDB" id="A0AAN1JKE9"/>
<accession>A0AAN1JKE9</accession>
<dbReference type="GeneID" id="55535632"/>
<evidence type="ECO:0000313" key="2">
    <source>
        <dbReference type="EMBL" id="AUT75688.1"/>
    </source>
</evidence>
<feature type="domain" description="TssC1 N-terminal" evidence="1">
    <location>
        <begin position="66"/>
        <end position="356"/>
    </location>
</feature>
<dbReference type="PANTHER" id="PTHR35565">
    <property type="entry name" value="CYTOPLASMIC PROTEIN-RELATED"/>
    <property type="match status" value="1"/>
</dbReference>
<dbReference type="KEGG" id="phs:C2L64_45955"/>
<protein>
    <submittedName>
        <fullName evidence="2">Type VI secretion system contractile sheath large subunit</fullName>
    </submittedName>
</protein>
<name>A0AAN1JKE9_9BURK</name>
<organism evidence="2 3">
    <name type="scientific">Paraburkholderia hospita</name>
    <dbReference type="NCBI Taxonomy" id="169430"/>
    <lineage>
        <taxon>Bacteria</taxon>
        <taxon>Pseudomonadati</taxon>
        <taxon>Pseudomonadota</taxon>
        <taxon>Betaproteobacteria</taxon>
        <taxon>Burkholderiales</taxon>
        <taxon>Burkholderiaceae</taxon>
        <taxon>Paraburkholderia</taxon>
    </lineage>
</organism>
<evidence type="ECO:0000313" key="3">
    <source>
        <dbReference type="Proteomes" id="UP000236649"/>
    </source>
</evidence>
<proteinExistence type="predicted"/>